<keyword evidence="4" id="KW-1185">Reference proteome</keyword>
<dbReference type="Pfam" id="PF20636">
    <property type="entry name" value="SMN_G2-BD"/>
    <property type="match status" value="1"/>
</dbReference>
<evidence type="ECO:0000313" key="4">
    <source>
        <dbReference type="Proteomes" id="UP001221142"/>
    </source>
</evidence>
<dbReference type="CDD" id="cd22851">
    <property type="entry name" value="SMN_N"/>
    <property type="match status" value="1"/>
</dbReference>
<evidence type="ECO:0000259" key="2">
    <source>
        <dbReference type="Pfam" id="PF20636"/>
    </source>
</evidence>
<organism evidence="3 4">
    <name type="scientific">Roridomyces roridus</name>
    <dbReference type="NCBI Taxonomy" id="1738132"/>
    <lineage>
        <taxon>Eukaryota</taxon>
        <taxon>Fungi</taxon>
        <taxon>Dikarya</taxon>
        <taxon>Basidiomycota</taxon>
        <taxon>Agaricomycotina</taxon>
        <taxon>Agaricomycetes</taxon>
        <taxon>Agaricomycetidae</taxon>
        <taxon>Agaricales</taxon>
        <taxon>Marasmiineae</taxon>
        <taxon>Mycenaceae</taxon>
        <taxon>Roridomyces</taxon>
    </lineage>
</organism>
<protein>
    <recommendedName>
        <fullName evidence="2">Survival Motor Neuron Gemin2-binding domain-containing protein</fullName>
    </recommendedName>
</protein>
<feature type="domain" description="Survival Motor Neuron Gemin2-binding" evidence="2">
    <location>
        <begin position="58"/>
        <end position="73"/>
    </location>
</feature>
<feature type="region of interest" description="Disordered" evidence="1">
    <location>
        <begin position="190"/>
        <end position="213"/>
    </location>
</feature>
<comment type="caution">
    <text evidence="3">The sequence shown here is derived from an EMBL/GenBank/DDBJ whole genome shotgun (WGS) entry which is preliminary data.</text>
</comment>
<dbReference type="AlphaFoldDB" id="A0AAD7CJK9"/>
<reference evidence="3" key="1">
    <citation type="submission" date="2023-03" db="EMBL/GenBank/DDBJ databases">
        <title>Massive genome expansion in bonnet fungi (Mycena s.s.) driven by repeated elements and novel gene families across ecological guilds.</title>
        <authorList>
            <consortium name="Lawrence Berkeley National Laboratory"/>
            <person name="Harder C.B."/>
            <person name="Miyauchi S."/>
            <person name="Viragh M."/>
            <person name="Kuo A."/>
            <person name="Thoen E."/>
            <person name="Andreopoulos B."/>
            <person name="Lu D."/>
            <person name="Skrede I."/>
            <person name="Drula E."/>
            <person name="Henrissat B."/>
            <person name="Morin E."/>
            <person name="Kohler A."/>
            <person name="Barry K."/>
            <person name="LaButti K."/>
            <person name="Morin E."/>
            <person name="Salamov A."/>
            <person name="Lipzen A."/>
            <person name="Mereny Z."/>
            <person name="Hegedus B."/>
            <person name="Baldrian P."/>
            <person name="Stursova M."/>
            <person name="Weitz H."/>
            <person name="Taylor A."/>
            <person name="Grigoriev I.V."/>
            <person name="Nagy L.G."/>
            <person name="Martin F."/>
            <person name="Kauserud H."/>
        </authorList>
    </citation>
    <scope>NUCLEOTIDE SEQUENCE</scope>
    <source>
        <strain evidence="3">9284</strain>
    </source>
</reference>
<accession>A0AAD7CJK9</accession>
<feature type="compositionally biased region" description="Acidic residues" evidence="1">
    <location>
        <begin position="192"/>
        <end position="207"/>
    </location>
</feature>
<dbReference type="EMBL" id="JARKIF010000001">
    <property type="protein sequence ID" value="KAJ7650588.1"/>
    <property type="molecule type" value="Genomic_DNA"/>
</dbReference>
<evidence type="ECO:0000313" key="3">
    <source>
        <dbReference type="EMBL" id="KAJ7650588.1"/>
    </source>
</evidence>
<sequence length="213" mass="24043">MERPVISYDDITLPYEAPPPPESSNKSKKRKRANQKQNGNNKKASVEEEEEGRLLTSEEIWDDSALIDAWDAATEEYEALNGPDKGWKNEPVHKSPLWYNVPPTKPPKKKVKTEEEEEQAPAVEGDSKPLDFDTFVPTHDASLPEPPPELGIDFGAPQASTATRDEAFTRALGAMYWVGYWTAVYHVREEGAQEEEEEEQANEEADDFVPSQR</sequence>
<dbReference type="Proteomes" id="UP001221142">
    <property type="component" value="Unassembled WGS sequence"/>
</dbReference>
<dbReference type="InterPro" id="IPR049481">
    <property type="entry name" value="SMN_G2-BD"/>
</dbReference>
<proteinExistence type="predicted"/>
<gene>
    <name evidence="3" type="ORF">FB45DRAFT_888192</name>
</gene>
<feature type="region of interest" description="Disordered" evidence="1">
    <location>
        <begin position="1"/>
        <end position="57"/>
    </location>
</feature>
<name>A0AAD7CJK9_9AGAR</name>
<evidence type="ECO:0000256" key="1">
    <source>
        <dbReference type="SAM" id="MobiDB-lite"/>
    </source>
</evidence>
<feature type="region of interest" description="Disordered" evidence="1">
    <location>
        <begin position="81"/>
        <end position="156"/>
    </location>
</feature>